<feature type="region of interest" description="Disordered" evidence="1">
    <location>
        <begin position="109"/>
        <end position="142"/>
    </location>
</feature>
<keyword evidence="3" id="KW-1185">Reference proteome</keyword>
<feature type="region of interest" description="Disordered" evidence="1">
    <location>
        <begin position="71"/>
        <end position="91"/>
    </location>
</feature>
<feature type="compositionally biased region" description="Basic residues" evidence="1">
    <location>
        <begin position="18"/>
        <end position="35"/>
    </location>
</feature>
<feature type="region of interest" description="Disordered" evidence="1">
    <location>
        <begin position="321"/>
        <end position="376"/>
    </location>
</feature>
<evidence type="ECO:0000256" key="1">
    <source>
        <dbReference type="SAM" id="MobiDB-lite"/>
    </source>
</evidence>
<evidence type="ECO:0000313" key="2">
    <source>
        <dbReference type="EMBL" id="KAK4506643.1"/>
    </source>
</evidence>
<accession>A0ABR0EZK5</accession>
<organism evidence="2 3">
    <name type="scientific">Zasmidium cellare</name>
    <name type="common">Wine cellar mold</name>
    <name type="synonym">Racodium cellare</name>
    <dbReference type="NCBI Taxonomy" id="395010"/>
    <lineage>
        <taxon>Eukaryota</taxon>
        <taxon>Fungi</taxon>
        <taxon>Dikarya</taxon>
        <taxon>Ascomycota</taxon>
        <taxon>Pezizomycotina</taxon>
        <taxon>Dothideomycetes</taxon>
        <taxon>Dothideomycetidae</taxon>
        <taxon>Mycosphaerellales</taxon>
        <taxon>Mycosphaerellaceae</taxon>
        <taxon>Zasmidium</taxon>
    </lineage>
</organism>
<dbReference type="EMBL" id="JAXOVC010000001">
    <property type="protein sequence ID" value="KAK4506643.1"/>
    <property type="molecule type" value="Genomic_DNA"/>
</dbReference>
<reference evidence="2 3" key="1">
    <citation type="journal article" date="2023" name="G3 (Bethesda)">
        <title>A chromosome-level genome assembly of Zasmidium syzygii isolated from banana leaves.</title>
        <authorList>
            <person name="van Westerhoven A.C."/>
            <person name="Mehrabi R."/>
            <person name="Talebi R."/>
            <person name="Steentjes M.B.F."/>
            <person name="Corcolon B."/>
            <person name="Chong P.A."/>
            <person name="Kema G.H.J."/>
            <person name="Seidl M.F."/>
        </authorList>
    </citation>
    <scope>NUCLEOTIDE SEQUENCE [LARGE SCALE GENOMIC DNA]</scope>
    <source>
        <strain evidence="2 3">P124</strain>
    </source>
</reference>
<feature type="region of interest" description="Disordered" evidence="1">
    <location>
        <begin position="17"/>
        <end position="58"/>
    </location>
</feature>
<name>A0ABR0EZK5_ZASCE</name>
<sequence length="376" mass="40705">MTDQAELQAKIAALQGRINKRKQHHPPQRGGHHFTQHASHGNARWTPFDRASRPPLHQPHRNRVLVLGSGQHGAVDREPATPNAPSTPACQEFAPGQMVTAKQPDPVVVPVQKQSRPVPAPSTRANPTTSVPPKPTKPAGEPPRELVIDGIRFQIHAGGSKLIRITGGCSMSCKEEKELSISDSTTAAKETPKTAKVADVQFLRTKHGNLIRAAAGKKSRPQVPQCENFTKHGTESYITYSLATLRIPDALSRPPADSLTTPRKSPFAKISSAQALAKPDATAICPTNRPTTCPDYANHGRCANREKNACSLPHVDRAGTLRKAAERQAKTGSENESDVSSSDEDENEGDSDVAEDIEMDDDSHQLSQQQDFIAFS</sequence>
<evidence type="ECO:0008006" key="4">
    <source>
        <dbReference type="Google" id="ProtNLM"/>
    </source>
</evidence>
<gene>
    <name evidence="2" type="ORF">PRZ48_000375</name>
</gene>
<feature type="compositionally biased region" description="Acidic residues" evidence="1">
    <location>
        <begin position="335"/>
        <end position="361"/>
    </location>
</feature>
<evidence type="ECO:0000313" key="3">
    <source>
        <dbReference type="Proteomes" id="UP001305779"/>
    </source>
</evidence>
<protein>
    <recommendedName>
        <fullName evidence="4">C3H1-type domain-containing protein</fullName>
    </recommendedName>
</protein>
<proteinExistence type="predicted"/>
<comment type="caution">
    <text evidence="2">The sequence shown here is derived from an EMBL/GenBank/DDBJ whole genome shotgun (WGS) entry which is preliminary data.</text>
</comment>
<feature type="compositionally biased region" description="Low complexity" evidence="1">
    <location>
        <begin position="365"/>
        <end position="376"/>
    </location>
</feature>
<dbReference type="Proteomes" id="UP001305779">
    <property type="component" value="Unassembled WGS sequence"/>
</dbReference>